<dbReference type="Pfam" id="PF00107">
    <property type="entry name" value="ADH_zinc_N"/>
    <property type="match status" value="1"/>
</dbReference>
<organism evidence="3 4">
    <name type="scientific">Laceyella tengchongensis</name>
    <dbReference type="NCBI Taxonomy" id="574699"/>
    <lineage>
        <taxon>Bacteria</taxon>
        <taxon>Bacillati</taxon>
        <taxon>Bacillota</taxon>
        <taxon>Bacilli</taxon>
        <taxon>Bacillales</taxon>
        <taxon>Thermoactinomycetaceae</taxon>
        <taxon>Laceyella</taxon>
    </lineage>
</organism>
<dbReference type="AlphaFoldDB" id="A0AA45WJF9"/>
<dbReference type="CDD" id="cd05288">
    <property type="entry name" value="PGDH"/>
    <property type="match status" value="1"/>
</dbReference>
<sequence>MSKRNQQILLINRPKGMPTEADFKWEEIPIPQPSEGEVLVKTLYLSVDPYMRGRMNDSKSYVAPFELNQPISGGVVGEVVESKAPGLEAGDIVVGMLDWKKYQTVSAHGVKKIDPTVAPITTALGVVGMPGLTAYFGLLDIGKPQPGETVVISGAAGAVGMVVGQIAKIKGCRVVGIAGSDAKIEYLVKQLGFDAAINYKTATDLRAALKEACPNGVDIYFDNVGGEVSDAVMTLINPHARIPLCGQIALYNMEKVAIGPRIQPLLLINKALIKGFIVSDYAERFEEGTRQLALWVKEGKLRYEETIVDGFENTIQAFLGLFSGENLGKQLVKVAEPSKR</sequence>
<dbReference type="PANTHER" id="PTHR43205:SF7">
    <property type="entry name" value="PROSTAGLANDIN REDUCTASE 1"/>
    <property type="match status" value="1"/>
</dbReference>
<dbReference type="GO" id="GO:0016628">
    <property type="term" value="F:oxidoreductase activity, acting on the CH-CH group of donors, NAD or NADP as acceptor"/>
    <property type="evidence" value="ECO:0007669"/>
    <property type="project" value="InterPro"/>
</dbReference>
<keyword evidence="4" id="KW-1185">Reference proteome</keyword>
<evidence type="ECO:0000313" key="4">
    <source>
        <dbReference type="Proteomes" id="UP001157946"/>
    </source>
</evidence>
<dbReference type="RefSeq" id="WP_102991802.1">
    <property type="nucleotide sequence ID" value="NZ_FXTU01000001.1"/>
</dbReference>
<dbReference type="InterPro" id="IPR013149">
    <property type="entry name" value="ADH-like_C"/>
</dbReference>
<keyword evidence="1" id="KW-0560">Oxidoreductase</keyword>
<name>A0AA45WJF9_9BACL</name>
<dbReference type="InterPro" id="IPR020843">
    <property type="entry name" value="ER"/>
</dbReference>
<proteinExistence type="predicted"/>
<dbReference type="FunFam" id="3.40.50.720:FF:000121">
    <property type="entry name" value="Prostaglandin reductase 2"/>
    <property type="match status" value="1"/>
</dbReference>
<dbReference type="SUPFAM" id="SSF51735">
    <property type="entry name" value="NAD(P)-binding Rossmann-fold domains"/>
    <property type="match status" value="1"/>
</dbReference>
<dbReference type="Gene3D" id="3.90.180.10">
    <property type="entry name" value="Medium-chain alcohol dehydrogenases, catalytic domain"/>
    <property type="match status" value="1"/>
</dbReference>
<dbReference type="InterPro" id="IPR036291">
    <property type="entry name" value="NAD(P)-bd_dom_sf"/>
</dbReference>
<dbReference type="Gene3D" id="3.40.50.720">
    <property type="entry name" value="NAD(P)-binding Rossmann-like Domain"/>
    <property type="match status" value="1"/>
</dbReference>
<dbReference type="Pfam" id="PF16884">
    <property type="entry name" value="ADH_N_2"/>
    <property type="match status" value="1"/>
</dbReference>
<protein>
    <recommendedName>
        <fullName evidence="2">Enoyl reductase (ER) domain-containing protein</fullName>
    </recommendedName>
</protein>
<gene>
    <name evidence="3" type="ORF">SAMN06265361_101434</name>
</gene>
<evidence type="ECO:0000313" key="3">
    <source>
        <dbReference type="EMBL" id="SMP03341.1"/>
    </source>
</evidence>
<dbReference type="InterPro" id="IPR045010">
    <property type="entry name" value="MDR_fam"/>
</dbReference>
<accession>A0AA45WJF9</accession>
<evidence type="ECO:0000256" key="1">
    <source>
        <dbReference type="ARBA" id="ARBA00023002"/>
    </source>
</evidence>
<comment type="caution">
    <text evidence="3">The sequence shown here is derived from an EMBL/GenBank/DDBJ whole genome shotgun (WGS) entry which is preliminary data.</text>
</comment>
<dbReference type="InterPro" id="IPR011032">
    <property type="entry name" value="GroES-like_sf"/>
</dbReference>
<dbReference type="PANTHER" id="PTHR43205">
    <property type="entry name" value="PROSTAGLANDIN REDUCTASE"/>
    <property type="match status" value="1"/>
</dbReference>
<reference evidence="3" key="1">
    <citation type="submission" date="2017-05" db="EMBL/GenBank/DDBJ databases">
        <authorList>
            <person name="Varghese N."/>
            <person name="Submissions S."/>
        </authorList>
    </citation>
    <scope>NUCLEOTIDE SEQUENCE</scope>
    <source>
        <strain evidence="3">DSM 45262</strain>
    </source>
</reference>
<dbReference type="Proteomes" id="UP001157946">
    <property type="component" value="Unassembled WGS sequence"/>
</dbReference>
<dbReference type="EMBL" id="FXTU01000001">
    <property type="protein sequence ID" value="SMP03341.1"/>
    <property type="molecule type" value="Genomic_DNA"/>
</dbReference>
<dbReference type="SUPFAM" id="SSF50129">
    <property type="entry name" value="GroES-like"/>
    <property type="match status" value="2"/>
</dbReference>
<dbReference type="SMART" id="SM00829">
    <property type="entry name" value="PKS_ER"/>
    <property type="match status" value="1"/>
</dbReference>
<dbReference type="InterPro" id="IPR041694">
    <property type="entry name" value="ADH_N_2"/>
</dbReference>
<evidence type="ECO:0000259" key="2">
    <source>
        <dbReference type="SMART" id="SM00829"/>
    </source>
</evidence>
<feature type="domain" description="Enoyl reductase (ER)" evidence="2">
    <location>
        <begin position="20"/>
        <end position="332"/>
    </location>
</feature>